<evidence type="ECO:0008006" key="3">
    <source>
        <dbReference type="Google" id="ProtNLM"/>
    </source>
</evidence>
<evidence type="ECO:0000313" key="1">
    <source>
        <dbReference type="EMBL" id="MCW3474771.1"/>
    </source>
</evidence>
<protein>
    <recommendedName>
        <fullName evidence="3">DUF1134 domain-containing protein</fullName>
    </recommendedName>
</protein>
<gene>
    <name evidence="1" type="ORF">OL599_09260</name>
</gene>
<evidence type="ECO:0000313" key="2">
    <source>
        <dbReference type="Proteomes" id="UP001165679"/>
    </source>
</evidence>
<keyword evidence="2" id="KW-1185">Reference proteome</keyword>
<comment type="caution">
    <text evidence="1">The sequence shown here is derived from an EMBL/GenBank/DDBJ whole genome shotgun (WGS) entry which is preliminary data.</text>
</comment>
<dbReference type="RefSeq" id="WP_264713425.1">
    <property type="nucleotide sequence ID" value="NZ_JAPDNT010000005.1"/>
</dbReference>
<dbReference type="EMBL" id="JAPDNT010000005">
    <property type="protein sequence ID" value="MCW3474771.1"/>
    <property type="molecule type" value="Genomic_DNA"/>
</dbReference>
<dbReference type="Proteomes" id="UP001165679">
    <property type="component" value="Unassembled WGS sequence"/>
</dbReference>
<accession>A0AA41YJE6</accession>
<proteinExistence type="predicted"/>
<name>A0AA41YJE6_9PROT</name>
<reference evidence="1" key="2">
    <citation type="submission" date="2022-10" db="EMBL/GenBank/DDBJ databases">
        <authorList>
            <person name="Trinh H.N."/>
        </authorList>
    </citation>
    <scope>NUCLEOTIDE SEQUENCE</scope>
    <source>
        <strain evidence="1">RN2-1</strain>
    </source>
</reference>
<sequence>MGLLALAACAGSQSNNGTPAVLNGQSPTGYIDMSEIQAAYIGSGTGGTGTLQFGGKTYPFRVDGVGIGGIGFSSVEASGEVYNLLDLRQFPGTYAQGRYGFALGNVSGGDLWLKNENGVVLHLVAKRTGLMLSLGADAIMITLT</sequence>
<reference evidence="1" key="1">
    <citation type="submission" date="2022-09" db="EMBL/GenBank/DDBJ databases">
        <title>Rhodovastum sp. nov. RN2-1 isolated from soil in Seongnam, South Korea.</title>
        <authorList>
            <person name="Le N.T."/>
        </authorList>
    </citation>
    <scope>NUCLEOTIDE SEQUENCE</scope>
    <source>
        <strain evidence="1">RN2-1</strain>
    </source>
</reference>
<organism evidence="1 2">
    <name type="scientific">Limobrevibacterium gyesilva</name>
    <dbReference type="NCBI Taxonomy" id="2991712"/>
    <lineage>
        <taxon>Bacteria</taxon>
        <taxon>Pseudomonadati</taxon>
        <taxon>Pseudomonadota</taxon>
        <taxon>Alphaproteobacteria</taxon>
        <taxon>Acetobacterales</taxon>
        <taxon>Acetobacteraceae</taxon>
        <taxon>Limobrevibacterium</taxon>
    </lineage>
</organism>
<dbReference type="AlphaFoldDB" id="A0AA41YJE6"/>